<dbReference type="InterPro" id="IPR038487">
    <property type="entry name" value="Mre11_capping_dom"/>
</dbReference>
<dbReference type="Proteomes" id="UP001057455">
    <property type="component" value="Unassembled WGS sequence"/>
</dbReference>
<sequence length="1104" mass="123223">MTPRMTSFRSVWNNVMQNDIENSTSPERSVAPKRNPLSLGTSYSSVSSVTSIRRSHNYRADHTSETGRQNADLSISSLSLPANFDNYDLMDSTKSLTVTSSLGDSLRELVPRGMNSSDGRSFMEDAASNIPPFTSTERHTDALMETGEYNVDDVIDNLKQDYDLDMLLMHNRNDLEAMHYNNLENDTRHVTQEVDPCLDPELQHVTQSGVARSQSTDPLNGGLFRVIIFTDTHLGHKDSDPVRANDAFNTFQEVLFLAKYLQVDAIFHSGDLFDDSHPSRSVIYRTMELIRHYCQRNDADFSGSLDIQLPQSCAVRTATMRLTALKLIDVTVSNESQVPFFVIHGNHDNPTSVNGLSPIDLLDVSGLVTFFGTATDMNNIEIHPILINKQGIIVALYGLGWVKDEFLYKAFEENRVVFVPPPQTEQRCYNVLLFHQNRYPRRGAKAKDYIPDHFLPEWLDLVIWGHEHECLKFPQRSESHDFQVLQLGSTVQTSLMAGEMAQKHCCIMEISLDDVKFYPISLETARQLHYSDVSLSQMGLDTKGGEKEIHSKLLATMNTIVGNVHNRSLTALRATEVAKIVLPPHMEFELQGAIEDARRMPLVRLRVDHSGYDSINPRTFGTEFVNRVANPSDLLRFWQRHTTGTTERSEDATISGGSDIRNSVYPAIEACCQLKVLLERDLNAAVERFAVGMESSAIADYVNKAIRETQQALRREMAVHAGDQLCDEVYSNLVERAVIARTQAARLAAGVNHQSTLSGLASSSDSIGINISGNKFSDSVDTTSSLGLSSYKFQDNGTISDFTPQPCQRPNETAATNNKVDFGDKTVVATRNNCLKSSVDPGSSIKMNDLMMEFIPQSIVGDAANTVSTDSSSHSPLEPENDADVPHTLPLASRFRTRKRNVNRAADKSQELSENTGVTPVDRPQTRQQTKRSRQLAIDTNDQDDIFLDENLKRMCSEYMDKSAASDNTEEIGPMDHVRLNSNSPKYLYIDGNSRHDEPLKLSDFDDLVLPVPSDNASPGDVTMTPRVSNKERLMDNDSRLTTRNASNEIVQRLQNVNRSVGSHRLPSVTRTSTSSKGSQGVSSQTSYSQGFRNTLISMFFKKK</sequence>
<reference evidence="4" key="1">
    <citation type="submission" date="2019-12" db="EMBL/GenBank/DDBJ databases">
        <title>Genome sequence of Babesia ovis.</title>
        <authorList>
            <person name="Yamagishi J."/>
            <person name="Sevinc F."/>
            <person name="Xuan X."/>
        </authorList>
    </citation>
    <scope>NUCLEOTIDE SEQUENCE</scope>
    <source>
        <strain evidence="4">Selcuk</strain>
    </source>
</reference>
<gene>
    <name evidence="4" type="ORF">BaOVIS_007460</name>
</gene>
<dbReference type="Gene3D" id="3.30.110.110">
    <property type="entry name" value="Mre11, capping domain"/>
    <property type="match status" value="1"/>
</dbReference>
<feature type="region of interest" description="Disordered" evidence="2">
    <location>
        <begin position="1056"/>
        <end position="1088"/>
    </location>
</feature>
<dbReference type="CDD" id="cd00840">
    <property type="entry name" value="MPP_Mre11_N"/>
    <property type="match status" value="1"/>
</dbReference>
<evidence type="ECO:0000256" key="1">
    <source>
        <dbReference type="ARBA" id="ARBA00022801"/>
    </source>
</evidence>
<keyword evidence="4" id="KW-0540">Nuclease</keyword>
<dbReference type="GO" id="GO:0042138">
    <property type="term" value="P:meiotic DNA double-strand break formation"/>
    <property type="evidence" value="ECO:0007669"/>
    <property type="project" value="TreeGrafter"/>
</dbReference>
<accession>A0A9W5TBD3</accession>
<dbReference type="GO" id="GO:0097552">
    <property type="term" value="P:mitochondrial double-strand break repair via homologous recombination"/>
    <property type="evidence" value="ECO:0007669"/>
    <property type="project" value="TreeGrafter"/>
</dbReference>
<feature type="region of interest" description="Disordered" evidence="2">
    <location>
        <begin position="865"/>
        <end position="938"/>
    </location>
</feature>
<dbReference type="GO" id="GO:0030145">
    <property type="term" value="F:manganese ion binding"/>
    <property type="evidence" value="ECO:0007669"/>
    <property type="project" value="InterPro"/>
</dbReference>
<dbReference type="InterPro" id="IPR041796">
    <property type="entry name" value="Mre11_N"/>
</dbReference>
<dbReference type="SUPFAM" id="SSF56300">
    <property type="entry name" value="Metallo-dependent phosphatases"/>
    <property type="match status" value="1"/>
</dbReference>
<dbReference type="GO" id="GO:0004527">
    <property type="term" value="F:exonuclease activity"/>
    <property type="evidence" value="ECO:0007669"/>
    <property type="project" value="UniProtKB-KW"/>
</dbReference>
<comment type="caution">
    <text evidence="4">The sequence shown here is derived from an EMBL/GenBank/DDBJ whole genome shotgun (WGS) entry which is preliminary data.</text>
</comment>
<dbReference type="Gene3D" id="3.60.21.10">
    <property type="match status" value="1"/>
</dbReference>
<dbReference type="OrthoDB" id="30417at2759"/>
<dbReference type="GO" id="GO:0000724">
    <property type="term" value="P:double-strand break repair via homologous recombination"/>
    <property type="evidence" value="ECO:0007669"/>
    <property type="project" value="TreeGrafter"/>
</dbReference>
<dbReference type="GO" id="GO:0000014">
    <property type="term" value="F:single-stranded DNA endodeoxyribonuclease activity"/>
    <property type="evidence" value="ECO:0007669"/>
    <property type="project" value="TreeGrafter"/>
</dbReference>
<feature type="compositionally biased region" description="Low complexity" evidence="2">
    <location>
        <begin position="1072"/>
        <end position="1087"/>
    </location>
</feature>
<feature type="domain" description="Mre11 DNA-binding" evidence="3">
    <location>
        <begin position="515"/>
        <end position="689"/>
    </location>
</feature>
<evidence type="ECO:0000259" key="3">
    <source>
        <dbReference type="SMART" id="SM01347"/>
    </source>
</evidence>
<proteinExistence type="predicted"/>
<evidence type="ECO:0000313" key="4">
    <source>
        <dbReference type="EMBL" id="GFE53342.1"/>
    </source>
</evidence>
<dbReference type="Pfam" id="PF04152">
    <property type="entry name" value="Mre11_DNA_bind"/>
    <property type="match status" value="1"/>
</dbReference>
<dbReference type="InterPro" id="IPR029052">
    <property type="entry name" value="Metallo-depent_PP-like"/>
</dbReference>
<feature type="compositionally biased region" description="Polar residues" evidence="2">
    <location>
        <begin position="865"/>
        <end position="875"/>
    </location>
</feature>
<keyword evidence="1" id="KW-0378">Hydrolase</keyword>
<dbReference type="Pfam" id="PF00149">
    <property type="entry name" value="Metallophos"/>
    <property type="match status" value="1"/>
</dbReference>
<organism evidence="4 5">
    <name type="scientific">Babesia ovis</name>
    <dbReference type="NCBI Taxonomy" id="5869"/>
    <lineage>
        <taxon>Eukaryota</taxon>
        <taxon>Sar</taxon>
        <taxon>Alveolata</taxon>
        <taxon>Apicomplexa</taxon>
        <taxon>Aconoidasida</taxon>
        <taxon>Piroplasmida</taxon>
        <taxon>Babesiidae</taxon>
        <taxon>Babesia</taxon>
    </lineage>
</organism>
<evidence type="ECO:0000256" key="2">
    <source>
        <dbReference type="SAM" id="MobiDB-lite"/>
    </source>
</evidence>
<dbReference type="AlphaFoldDB" id="A0A9W5TBD3"/>
<dbReference type="PANTHER" id="PTHR10139:SF1">
    <property type="entry name" value="DOUBLE-STRAND BREAK REPAIR PROTEIN MRE11"/>
    <property type="match status" value="1"/>
</dbReference>
<dbReference type="EMBL" id="BLIY01000006">
    <property type="protein sequence ID" value="GFE53342.1"/>
    <property type="molecule type" value="Genomic_DNA"/>
</dbReference>
<dbReference type="GO" id="GO:0000723">
    <property type="term" value="P:telomere maintenance"/>
    <property type="evidence" value="ECO:0007669"/>
    <property type="project" value="TreeGrafter"/>
</dbReference>
<dbReference type="GO" id="GO:0035861">
    <property type="term" value="C:site of double-strand break"/>
    <property type="evidence" value="ECO:0007669"/>
    <property type="project" value="TreeGrafter"/>
</dbReference>
<dbReference type="InterPro" id="IPR007281">
    <property type="entry name" value="Mre11_DNA-bd"/>
</dbReference>
<dbReference type="PANTHER" id="PTHR10139">
    <property type="entry name" value="DOUBLE-STRAND BREAK REPAIR PROTEIN MRE11"/>
    <property type="match status" value="1"/>
</dbReference>
<evidence type="ECO:0000313" key="5">
    <source>
        <dbReference type="Proteomes" id="UP001057455"/>
    </source>
</evidence>
<protein>
    <submittedName>
        <fullName evidence="4">DNA repair exonuclease</fullName>
    </submittedName>
</protein>
<dbReference type="GO" id="GO:0030870">
    <property type="term" value="C:Mre11 complex"/>
    <property type="evidence" value="ECO:0007669"/>
    <property type="project" value="TreeGrafter"/>
</dbReference>
<dbReference type="SMART" id="SM01347">
    <property type="entry name" value="Mre11_DNA_bind"/>
    <property type="match status" value="1"/>
</dbReference>
<dbReference type="GO" id="GO:0006303">
    <property type="term" value="P:double-strand break repair via nonhomologous end joining"/>
    <property type="evidence" value="ECO:0007669"/>
    <property type="project" value="TreeGrafter"/>
</dbReference>
<keyword evidence="5" id="KW-1185">Reference proteome</keyword>
<dbReference type="GO" id="GO:0007095">
    <property type="term" value="P:mitotic G2 DNA damage checkpoint signaling"/>
    <property type="evidence" value="ECO:0007669"/>
    <property type="project" value="TreeGrafter"/>
</dbReference>
<keyword evidence="4" id="KW-0269">Exonuclease</keyword>
<feature type="compositionally biased region" description="Low complexity" evidence="2">
    <location>
        <begin position="37"/>
        <end position="51"/>
    </location>
</feature>
<name>A0A9W5TBD3_BABOV</name>
<feature type="region of interest" description="Disordered" evidence="2">
    <location>
        <begin position="20"/>
        <end position="51"/>
    </location>
</feature>
<dbReference type="InterPro" id="IPR004843">
    <property type="entry name" value="Calcineurin-like_PHP"/>
</dbReference>